<dbReference type="InterPro" id="IPR036942">
    <property type="entry name" value="Beta-barrel_TonB_sf"/>
</dbReference>
<organism evidence="10 11">
    <name type="scientific">Terrimonas rubra</name>
    <dbReference type="NCBI Taxonomy" id="1035890"/>
    <lineage>
        <taxon>Bacteria</taxon>
        <taxon>Pseudomonadati</taxon>
        <taxon>Bacteroidota</taxon>
        <taxon>Chitinophagia</taxon>
        <taxon>Chitinophagales</taxon>
        <taxon>Chitinophagaceae</taxon>
        <taxon>Terrimonas</taxon>
    </lineage>
</organism>
<dbReference type="InterPro" id="IPR039426">
    <property type="entry name" value="TonB-dep_rcpt-like"/>
</dbReference>
<name>A0ABW6A1A9_9BACT</name>
<dbReference type="InterPro" id="IPR037066">
    <property type="entry name" value="Plug_dom_sf"/>
</dbReference>
<keyword evidence="2 7" id="KW-0813">Transport</keyword>
<evidence type="ECO:0000313" key="10">
    <source>
        <dbReference type="EMBL" id="MFD2918250.1"/>
    </source>
</evidence>
<dbReference type="Gene3D" id="2.40.170.20">
    <property type="entry name" value="TonB-dependent receptor, beta-barrel domain"/>
    <property type="match status" value="1"/>
</dbReference>
<reference evidence="11" key="1">
    <citation type="journal article" date="2019" name="Int. J. Syst. Evol. Microbiol.">
        <title>The Global Catalogue of Microorganisms (GCM) 10K type strain sequencing project: providing services to taxonomists for standard genome sequencing and annotation.</title>
        <authorList>
            <consortium name="The Broad Institute Genomics Platform"/>
            <consortium name="The Broad Institute Genome Sequencing Center for Infectious Disease"/>
            <person name="Wu L."/>
            <person name="Ma J."/>
        </authorList>
    </citation>
    <scope>NUCLEOTIDE SEQUENCE [LARGE SCALE GENOMIC DNA]</scope>
    <source>
        <strain evidence="11">KCTC 23299</strain>
    </source>
</reference>
<dbReference type="Gene3D" id="2.170.130.10">
    <property type="entry name" value="TonB-dependent receptor, plug domain"/>
    <property type="match status" value="1"/>
</dbReference>
<dbReference type="RefSeq" id="WP_386094042.1">
    <property type="nucleotide sequence ID" value="NZ_JBHUOZ010000001.1"/>
</dbReference>
<keyword evidence="4 7" id="KW-0812">Transmembrane</keyword>
<comment type="subcellular location">
    <subcellularLocation>
        <location evidence="1 7">Cell outer membrane</location>
        <topology evidence="1 7">Multi-pass membrane protein</topology>
    </subcellularLocation>
</comment>
<dbReference type="Proteomes" id="UP001597511">
    <property type="component" value="Unassembled WGS sequence"/>
</dbReference>
<accession>A0ABW6A1A9</accession>
<dbReference type="InterPro" id="IPR012910">
    <property type="entry name" value="Plug_dom"/>
</dbReference>
<dbReference type="NCBIfam" id="TIGR04056">
    <property type="entry name" value="OMP_RagA_SusC"/>
    <property type="match status" value="1"/>
</dbReference>
<evidence type="ECO:0000256" key="7">
    <source>
        <dbReference type="PROSITE-ProRule" id="PRU01360"/>
    </source>
</evidence>
<keyword evidence="5 7" id="KW-0472">Membrane</keyword>
<dbReference type="PROSITE" id="PS52016">
    <property type="entry name" value="TONB_DEPENDENT_REC_3"/>
    <property type="match status" value="1"/>
</dbReference>
<evidence type="ECO:0000256" key="4">
    <source>
        <dbReference type="ARBA" id="ARBA00022692"/>
    </source>
</evidence>
<evidence type="ECO:0000256" key="2">
    <source>
        <dbReference type="ARBA" id="ARBA00022448"/>
    </source>
</evidence>
<keyword evidence="3 7" id="KW-1134">Transmembrane beta strand</keyword>
<keyword evidence="8" id="KW-0732">Signal</keyword>
<proteinExistence type="inferred from homology"/>
<dbReference type="InterPro" id="IPR023996">
    <property type="entry name" value="TonB-dep_OMP_SusC/RagA"/>
</dbReference>
<evidence type="ECO:0000256" key="6">
    <source>
        <dbReference type="ARBA" id="ARBA00023237"/>
    </source>
</evidence>
<feature type="chain" id="PRO_5046283173" evidence="8">
    <location>
        <begin position="18"/>
        <end position="1099"/>
    </location>
</feature>
<dbReference type="Pfam" id="PF13715">
    <property type="entry name" value="CarbopepD_reg_2"/>
    <property type="match status" value="1"/>
</dbReference>
<evidence type="ECO:0000313" key="11">
    <source>
        <dbReference type="Proteomes" id="UP001597511"/>
    </source>
</evidence>
<dbReference type="InterPro" id="IPR023997">
    <property type="entry name" value="TonB-dep_OMP_SusC/RagA_CS"/>
</dbReference>
<dbReference type="InterPro" id="IPR008969">
    <property type="entry name" value="CarboxyPept-like_regulatory"/>
</dbReference>
<protein>
    <submittedName>
        <fullName evidence="10">SusC/RagA family TonB-linked outer membrane protein</fullName>
    </submittedName>
</protein>
<comment type="similarity">
    <text evidence="7">Belongs to the TonB-dependent receptor family.</text>
</comment>
<dbReference type="SUPFAM" id="SSF49464">
    <property type="entry name" value="Carboxypeptidase regulatory domain-like"/>
    <property type="match status" value="1"/>
</dbReference>
<evidence type="ECO:0000259" key="9">
    <source>
        <dbReference type="Pfam" id="PF07715"/>
    </source>
</evidence>
<keyword evidence="6 7" id="KW-0998">Cell outer membrane</keyword>
<dbReference type="NCBIfam" id="TIGR04057">
    <property type="entry name" value="SusC_RagA_signa"/>
    <property type="match status" value="1"/>
</dbReference>
<sequence length="1099" mass="119970">MKFFILFMMAGLLKVQANGYAQTVTFSGKNVAITRVFKTIEAQTGYTVFANKDVLKNIKPVSVAVQDMPLQSFLTVITKDQPVGYEIHNRTIFIVAKKETPVEKKEEKPEPVYAEVKGVVTADGGPLPGTTVAIKGTNISTVTDINGRYTIAALPGQILVFSYVGYKSQEITFNTQTEIDITLEKQVAEEEHVVVTALGIPKRVRSLTYAVQEIKSSDLNAVNNGNFVNSLVGKVAGATVNTSSSGDGSSARVVLRGVKSISGNNNALFVVDGIPMLNNTIRGQAEDIFSGAGQTGDILANLNPDDIESLTILSGPSAAALYGSLAANGVVVINTKKGQKNRTTFSVSNTTAFSSPLVLPKFQNTYGVSEAGSYYSWGDKLSTPSSYKPADFFQTGVNSATSVSFSTGSENSQTYVSVAKVDANGIVPNNEFGRLNFTARNTSTFLNGKMNLDVSFSAGLVDEQNMISQGQYFNPLIAVYLFPPGDDFNKVRSFERYNASRNLMTQSWHYGDNGLMMQNPYWVTQRDLFVNKKERYAGTVALKYNINDWMNISGRVKLDKSNDRNEKKFAASTNTLFASENGYYSLQNVSNRQIYADALLNINKTIERDYSIAANLGVSLEDIRFDQNLYGGRLQGVANLFTFGNIIRGTTADIAQAGYVRQKQSAFGTAQLGYQNKLFLDVTGRNDWASTLSGSRNNSFFYSSVGLSAVVTDLVDIRSNMLNYLKVRISHAGAGNEPDPFLTIPTYPLAGGVPVTQTRMPNPNLKPELTRSWEAGFNALLFNNSLRLEGTVYHSRTYNQFFEPTLSAASGYTSVVLNAGRIDNRGIEATARYTKEFGNVSWTSSLTYSLNRNKVVELLRNWENPVTGENISMLELDMTGTGSYKMVLREGGTMGDIYVNTLRVDEHGAIYVDPGSQTVVPENNKFVYAGTNLPKYNMGWGNTVTWKGITLNALVSLRVGGVVVSNTQAMMDAFGVSKASADARDAGGALVNGRPVPAREFYQAVGSGGSGGIASLYTYSATNARLAELSLSYELPLKRYNKFIKGANVGLVGRNLFMFYREAPFDPELTANTQTYFQGIDYFMMPSLRSVGFSVKLNF</sequence>
<dbReference type="SUPFAM" id="SSF56935">
    <property type="entry name" value="Porins"/>
    <property type="match status" value="1"/>
</dbReference>
<feature type="signal peptide" evidence="8">
    <location>
        <begin position="1"/>
        <end position="17"/>
    </location>
</feature>
<gene>
    <name evidence="10" type="ORF">ACFS6H_00935</name>
</gene>
<feature type="domain" description="TonB-dependent receptor plug" evidence="9">
    <location>
        <begin position="204"/>
        <end position="330"/>
    </location>
</feature>
<evidence type="ECO:0000256" key="1">
    <source>
        <dbReference type="ARBA" id="ARBA00004571"/>
    </source>
</evidence>
<evidence type="ECO:0000256" key="8">
    <source>
        <dbReference type="SAM" id="SignalP"/>
    </source>
</evidence>
<dbReference type="EMBL" id="JBHUOZ010000001">
    <property type="protein sequence ID" value="MFD2918250.1"/>
    <property type="molecule type" value="Genomic_DNA"/>
</dbReference>
<comment type="caution">
    <text evidence="10">The sequence shown here is derived from an EMBL/GenBank/DDBJ whole genome shotgun (WGS) entry which is preliminary data.</text>
</comment>
<evidence type="ECO:0000256" key="5">
    <source>
        <dbReference type="ARBA" id="ARBA00023136"/>
    </source>
</evidence>
<dbReference type="Pfam" id="PF07715">
    <property type="entry name" value="Plug"/>
    <property type="match status" value="1"/>
</dbReference>
<dbReference type="Gene3D" id="2.60.40.1120">
    <property type="entry name" value="Carboxypeptidase-like, regulatory domain"/>
    <property type="match status" value="1"/>
</dbReference>
<evidence type="ECO:0000256" key="3">
    <source>
        <dbReference type="ARBA" id="ARBA00022452"/>
    </source>
</evidence>
<keyword evidence="11" id="KW-1185">Reference proteome</keyword>